<protein>
    <submittedName>
        <fullName evidence="2">Uncharacterized protein</fullName>
    </submittedName>
</protein>
<keyword evidence="1" id="KW-0732">Signal</keyword>
<feature type="signal peptide" evidence="1">
    <location>
        <begin position="1"/>
        <end position="19"/>
    </location>
</feature>
<gene>
    <name evidence="2" type="ORF">DEO72_LG10g528</name>
</gene>
<feature type="chain" id="PRO_5020034428" evidence="1">
    <location>
        <begin position="20"/>
        <end position="81"/>
    </location>
</feature>
<proteinExistence type="predicted"/>
<dbReference type="Proteomes" id="UP000501690">
    <property type="component" value="Linkage Group LG10"/>
</dbReference>
<keyword evidence="3" id="KW-1185">Reference proteome</keyword>
<evidence type="ECO:0000313" key="2">
    <source>
        <dbReference type="EMBL" id="QCE09309.1"/>
    </source>
</evidence>
<dbReference type="AlphaFoldDB" id="A0A4D6N9Y7"/>
<evidence type="ECO:0000256" key="1">
    <source>
        <dbReference type="SAM" id="SignalP"/>
    </source>
</evidence>
<reference evidence="2 3" key="1">
    <citation type="submission" date="2019-04" db="EMBL/GenBank/DDBJ databases">
        <title>An improved genome assembly and genetic linkage map for asparagus bean, Vigna unguiculata ssp. sesquipedialis.</title>
        <authorList>
            <person name="Xia Q."/>
            <person name="Zhang R."/>
            <person name="Dong Y."/>
        </authorList>
    </citation>
    <scope>NUCLEOTIDE SEQUENCE [LARGE SCALE GENOMIC DNA]</scope>
    <source>
        <tissue evidence="2">Leaf</tissue>
    </source>
</reference>
<evidence type="ECO:0000313" key="3">
    <source>
        <dbReference type="Proteomes" id="UP000501690"/>
    </source>
</evidence>
<name>A0A4D6N9Y7_VIGUN</name>
<organism evidence="2 3">
    <name type="scientific">Vigna unguiculata</name>
    <name type="common">Cowpea</name>
    <dbReference type="NCBI Taxonomy" id="3917"/>
    <lineage>
        <taxon>Eukaryota</taxon>
        <taxon>Viridiplantae</taxon>
        <taxon>Streptophyta</taxon>
        <taxon>Embryophyta</taxon>
        <taxon>Tracheophyta</taxon>
        <taxon>Spermatophyta</taxon>
        <taxon>Magnoliopsida</taxon>
        <taxon>eudicotyledons</taxon>
        <taxon>Gunneridae</taxon>
        <taxon>Pentapetalae</taxon>
        <taxon>rosids</taxon>
        <taxon>fabids</taxon>
        <taxon>Fabales</taxon>
        <taxon>Fabaceae</taxon>
        <taxon>Papilionoideae</taxon>
        <taxon>50 kb inversion clade</taxon>
        <taxon>NPAAA clade</taxon>
        <taxon>indigoferoid/millettioid clade</taxon>
        <taxon>Phaseoleae</taxon>
        <taxon>Vigna</taxon>
    </lineage>
</organism>
<accession>A0A4D6N9Y7</accession>
<sequence>MGSSATLLVLLFVLGNGVAVTMGRFLRTEVEVIEEDLDEEFFFMKKSEIVVNTSAGKIEVFHGVPERKLQIAIATMDQCPF</sequence>
<dbReference type="EMBL" id="CP039354">
    <property type="protein sequence ID" value="QCE09309.1"/>
    <property type="molecule type" value="Genomic_DNA"/>
</dbReference>